<protein>
    <submittedName>
        <fullName evidence="1">Molybdopterin biosynthesis MoaE protein</fullName>
    </submittedName>
</protein>
<dbReference type="Proteomes" id="UP000000628">
    <property type="component" value="Chromosome"/>
</dbReference>
<dbReference type="InterPro" id="IPR003448">
    <property type="entry name" value="Mopterin_biosynth_MoaE"/>
</dbReference>
<keyword evidence="2" id="KW-1185">Reference proteome</keyword>
<evidence type="ECO:0000313" key="2">
    <source>
        <dbReference type="Proteomes" id="UP000000628"/>
    </source>
</evidence>
<gene>
    <name evidence="1" type="ordered locus">Jden_1241</name>
</gene>
<dbReference type="CDD" id="cd00756">
    <property type="entry name" value="MoaE"/>
    <property type="match status" value="1"/>
</dbReference>
<organism evidence="1 2">
    <name type="scientific">Jonesia denitrificans (strain ATCC 14870 / DSM 20603 / BCRC 15368 / CIP 55.134 / JCM 11481 / NBRC 15587 / NCTC 10816 / Prevot 55134)</name>
    <name type="common">Listeria denitrificans</name>
    <dbReference type="NCBI Taxonomy" id="471856"/>
    <lineage>
        <taxon>Bacteria</taxon>
        <taxon>Bacillati</taxon>
        <taxon>Actinomycetota</taxon>
        <taxon>Actinomycetes</taxon>
        <taxon>Micrococcales</taxon>
        <taxon>Jonesiaceae</taxon>
        <taxon>Jonesia</taxon>
    </lineage>
</organism>
<dbReference type="Pfam" id="PF02391">
    <property type="entry name" value="MoaE"/>
    <property type="match status" value="1"/>
</dbReference>
<accession>C7R440</accession>
<reference evidence="1 2" key="1">
    <citation type="journal article" date="2009" name="Stand. Genomic Sci.">
        <title>Complete genome sequence of Jonesia denitrificans type strain (Prevot 55134).</title>
        <authorList>
            <person name="Pukall R."/>
            <person name="Gehrich-Schroter G."/>
            <person name="Lapidus A."/>
            <person name="Nolan M."/>
            <person name="Glavina Del Rio T."/>
            <person name="Lucas S."/>
            <person name="Chen F."/>
            <person name="Tice H."/>
            <person name="Pitluck S."/>
            <person name="Cheng J.F."/>
            <person name="Copeland A."/>
            <person name="Saunders E."/>
            <person name="Brettin T."/>
            <person name="Detter J.C."/>
            <person name="Bruce D."/>
            <person name="Goodwin L."/>
            <person name="Pati A."/>
            <person name="Ivanova N."/>
            <person name="Mavromatis K."/>
            <person name="Ovchinnikova G."/>
            <person name="Chen A."/>
            <person name="Palaniappan K."/>
            <person name="Land M."/>
            <person name="Hauser L."/>
            <person name="Chang Y.J."/>
            <person name="Jeffries C.D."/>
            <person name="Chain P."/>
            <person name="Goker M."/>
            <person name="Bristow J."/>
            <person name="Eisen J.A."/>
            <person name="Markowitz V."/>
            <person name="Hugenholtz P."/>
            <person name="Kyrpides N.C."/>
            <person name="Klenk H.P."/>
            <person name="Han C."/>
        </authorList>
    </citation>
    <scope>NUCLEOTIDE SEQUENCE [LARGE SCALE GENOMIC DNA]</scope>
    <source>
        <strain evidence="2">ATCC 14870 / DSM 20603 / BCRC 15368 / CIP 55.134 / JCM 11481 / NBRC 15587 / NCTC 10816 / Prevot 55134</strain>
    </source>
</reference>
<dbReference type="PANTHER" id="PTHR23404">
    <property type="entry name" value="MOLYBDOPTERIN SYNTHASE RELATED"/>
    <property type="match status" value="1"/>
</dbReference>
<dbReference type="STRING" id="471856.Jden_1241"/>
<proteinExistence type="predicted"/>
<dbReference type="InterPro" id="IPR036563">
    <property type="entry name" value="MoaE_sf"/>
</dbReference>
<evidence type="ECO:0000313" key="1">
    <source>
        <dbReference type="EMBL" id="ACV08897.1"/>
    </source>
</evidence>
<dbReference type="Gene3D" id="3.90.1170.40">
    <property type="entry name" value="Molybdopterin biosynthesis MoaE subunit"/>
    <property type="match status" value="1"/>
</dbReference>
<dbReference type="AlphaFoldDB" id="C7R440"/>
<dbReference type="KEGG" id="jde:Jden_1241"/>
<dbReference type="EMBL" id="CP001706">
    <property type="protein sequence ID" value="ACV08897.1"/>
    <property type="molecule type" value="Genomic_DNA"/>
</dbReference>
<sequence length="140" mass="15145">MGEVTWTAVTVDPLVVAWHEDKVAHAHMGAVVTFCGVVRDHDGGLGVRALHYEGHPHAADMLAQIADDVARRYGGVRLAVSHRVGDLVVGDVALVASVSSAHRKLAFEVCDVLVDEVKKRLPVWKEQFFVDGSSQWVGAL</sequence>
<dbReference type="OrthoDB" id="9794429at2"/>
<dbReference type="HOGENOM" id="CLU_089568_1_1_11"/>
<dbReference type="GO" id="GO:0006777">
    <property type="term" value="P:Mo-molybdopterin cofactor biosynthetic process"/>
    <property type="evidence" value="ECO:0007669"/>
    <property type="project" value="InterPro"/>
</dbReference>
<name>C7R440_JONDD</name>
<dbReference type="eggNOG" id="COG0314">
    <property type="taxonomic scope" value="Bacteria"/>
</dbReference>
<dbReference type="SUPFAM" id="SSF54690">
    <property type="entry name" value="Molybdopterin synthase subunit MoaE"/>
    <property type="match status" value="1"/>
</dbReference>